<dbReference type="RefSeq" id="WP_128719380.1">
    <property type="nucleotide sequence ID" value="NZ_BJNC01000044.1"/>
</dbReference>
<evidence type="ECO:0000313" key="5">
    <source>
        <dbReference type="Proteomes" id="UP000596117"/>
    </source>
</evidence>
<keyword evidence="5" id="KW-1185">Reference proteome</keyword>
<reference evidence="3 5" key="2">
    <citation type="submission" date="2020-12" db="EMBL/GenBank/DDBJ databases">
        <title>FDA dAtabase for Regulatory Grade micrObial Sequences (FDA-ARGOS): Supporting development and validation of Infectious Disease Dx tests.</title>
        <authorList>
            <person name="Kerrigan L."/>
            <person name="Long C."/>
            <person name="Tallon L."/>
            <person name="Sadzewicz L."/>
            <person name="Zhao X."/>
            <person name="Boylan J."/>
            <person name="Ott S."/>
            <person name="Bowen H."/>
            <person name="Vavikolanu K."/>
            <person name="Mehta A."/>
            <person name="Aluvathingal J."/>
            <person name="Nadendla S."/>
            <person name="Yan Y."/>
            <person name="Sichtig H."/>
        </authorList>
    </citation>
    <scope>NUCLEOTIDE SEQUENCE [LARGE SCALE GENOMIC DNA]</scope>
    <source>
        <strain evidence="3 5">FDAARGOS_1026</strain>
    </source>
</reference>
<feature type="region of interest" description="Disordered" evidence="1">
    <location>
        <begin position="102"/>
        <end position="150"/>
    </location>
</feature>
<dbReference type="EMBL" id="CP066026">
    <property type="protein sequence ID" value="QQB88748.1"/>
    <property type="molecule type" value="Genomic_DNA"/>
</dbReference>
<evidence type="ECO:0000313" key="4">
    <source>
        <dbReference type="Proteomes" id="UP000287388"/>
    </source>
</evidence>
<dbReference type="Proteomes" id="UP000287388">
    <property type="component" value="Chromosome"/>
</dbReference>
<gene>
    <name evidence="2" type="ORF">EQG53_05650</name>
    <name evidence="3" type="ORF">I6H83_16775</name>
</gene>
<accession>A0A410NVI7</accession>
<sequence length="150" mass="15821">MSRAARFTGAFGDGKHDFQLNIAELEELQELTDAGPEEVFLRVTEGRWRVADIRETLRLGLKGGGMEPLRARAMIDRYAAAGALASHKTLVSAILAAAMLGAPDEEEASGETEGESDRSPDESSGSQTSTKSGALSGSRRRKSAAAPSGN</sequence>
<evidence type="ECO:0000313" key="2">
    <source>
        <dbReference type="EMBL" id="QAT13886.1"/>
    </source>
</evidence>
<dbReference type="Proteomes" id="UP000596117">
    <property type="component" value="Chromosome"/>
</dbReference>
<feature type="compositionally biased region" description="Polar residues" evidence="1">
    <location>
        <begin position="122"/>
        <end position="135"/>
    </location>
</feature>
<dbReference type="EMBL" id="CP035093">
    <property type="protein sequence ID" value="QAT13886.1"/>
    <property type="molecule type" value="Genomic_DNA"/>
</dbReference>
<dbReference type="AlphaFoldDB" id="A0A410NVI7"/>
<reference evidence="2 4" key="1">
    <citation type="submission" date="2019-01" db="EMBL/GenBank/DDBJ databases">
        <title>Brevundimonas diminuta Genome sequencing and assembly.</title>
        <authorList>
            <person name="Chen H."/>
        </authorList>
    </citation>
    <scope>NUCLEOTIDE SEQUENCE [LARGE SCALE GENOMIC DNA]</scope>
    <source>
        <strain evidence="2">ATCC</strain>
        <strain evidence="4">ATCC(B) 19146</strain>
    </source>
</reference>
<dbReference type="Pfam" id="PF11836">
    <property type="entry name" value="Phage_TAC_11"/>
    <property type="match status" value="1"/>
</dbReference>
<dbReference type="InterPro" id="IPR021791">
    <property type="entry name" value="Phage_TAC_11"/>
</dbReference>
<proteinExistence type="predicted"/>
<evidence type="ECO:0000313" key="3">
    <source>
        <dbReference type="EMBL" id="QQB88748.1"/>
    </source>
</evidence>
<evidence type="ECO:0000256" key="1">
    <source>
        <dbReference type="SAM" id="MobiDB-lite"/>
    </source>
</evidence>
<feature type="compositionally biased region" description="Acidic residues" evidence="1">
    <location>
        <begin position="103"/>
        <end position="114"/>
    </location>
</feature>
<protein>
    <submittedName>
        <fullName evidence="2">Gene transfer agent family protein</fullName>
    </submittedName>
</protein>
<dbReference type="KEGG" id="bdm:EQG53_05650"/>
<organism evidence="2 4">
    <name type="scientific">Brevundimonas diminuta</name>
    <name type="common">Pseudomonas diminuta</name>
    <dbReference type="NCBI Taxonomy" id="293"/>
    <lineage>
        <taxon>Bacteria</taxon>
        <taxon>Pseudomonadati</taxon>
        <taxon>Pseudomonadota</taxon>
        <taxon>Alphaproteobacteria</taxon>
        <taxon>Caulobacterales</taxon>
        <taxon>Caulobacteraceae</taxon>
        <taxon>Brevundimonas</taxon>
    </lineage>
</organism>
<name>A0A410NVI7_BREDI</name>